<proteinExistence type="predicted"/>
<feature type="domain" description="Glutamine amidotransferase" evidence="2">
    <location>
        <begin position="3"/>
        <end position="185"/>
    </location>
</feature>
<dbReference type="GO" id="GO:0004049">
    <property type="term" value="F:anthranilate synthase activity"/>
    <property type="evidence" value="ECO:0007669"/>
    <property type="project" value="TreeGrafter"/>
</dbReference>
<dbReference type="FunFam" id="3.40.50.880:FF:000003">
    <property type="entry name" value="Anthranilate synthase component II"/>
    <property type="match status" value="1"/>
</dbReference>
<dbReference type="GO" id="GO:0000162">
    <property type="term" value="P:L-tryptophan biosynthetic process"/>
    <property type="evidence" value="ECO:0007669"/>
    <property type="project" value="TreeGrafter"/>
</dbReference>
<dbReference type="GO" id="GO:0005829">
    <property type="term" value="C:cytosol"/>
    <property type="evidence" value="ECO:0007669"/>
    <property type="project" value="TreeGrafter"/>
</dbReference>
<evidence type="ECO:0000256" key="1">
    <source>
        <dbReference type="ARBA" id="ARBA00022962"/>
    </source>
</evidence>
<sequence length="190" mass="20613">MILVLDNQDSFVHNLARYFRRSGSQTRVIRSDKIGAKEALELNPTAVVLSPGPYGPDRAGCCVDLIQQAPSDLPILGVCLGHQAIAAAFQARIVAGTPHHGLSSEIEHDGQDLFNNCPNPMPVARYHSLVVTPDSLPDDLVVTARCQSDQTVMALRHTSRPLFGLQFHPESVLTAAGQQIIDNFVSLVQK</sequence>
<dbReference type="InterPro" id="IPR006221">
    <property type="entry name" value="TrpG/PapA_dom"/>
</dbReference>
<dbReference type="AlphaFoldDB" id="A0A517SSJ4"/>
<dbReference type="InterPro" id="IPR029062">
    <property type="entry name" value="Class_I_gatase-like"/>
</dbReference>
<dbReference type="PROSITE" id="PS51273">
    <property type="entry name" value="GATASE_TYPE_1"/>
    <property type="match status" value="1"/>
</dbReference>
<dbReference type="EMBL" id="CP036272">
    <property type="protein sequence ID" value="QDT59086.1"/>
    <property type="molecule type" value="Genomic_DNA"/>
</dbReference>
<dbReference type="PANTHER" id="PTHR43418:SF4">
    <property type="entry name" value="MULTIFUNCTIONAL TRYPTOPHAN BIOSYNTHESIS PROTEIN"/>
    <property type="match status" value="1"/>
</dbReference>
<keyword evidence="3" id="KW-0808">Transferase</keyword>
<keyword evidence="1" id="KW-0315">Glutamine amidotransferase</keyword>
<accession>A0A517SSJ4</accession>
<dbReference type="RefSeq" id="WP_145270719.1">
    <property type="nucleotide sequence ID" value="NZ_CP036272.1"/>
</dbReference>
<dbReference type="PRINTS" id="PR00097">
    <property type="entry name" value="ANTSNTHASEII"/>
</dbReference>
<dbReference type="PRINTS" id="PR00099">
    <property type="entry name" value="CPSGATASE"/>
</dbReference>
<reference evidence="3 4" key="1">
    <citation type="submission" date="2019-02" db="EMBL/GenBank/DDBJ databases">
        <title>Deep-cultivation of Planctomycetes and their phenomic and genomic characterization uncovers novel biology.</title>
        <authorList>
            <person name="Wiegand S."/>
            <person name="Jogler M."/>
            <person name="Boedeker C."/>
            <person name="Pinto D."/>
            <person name="Vollmers J."/>
            <person name="Rivas-Marin E."/>
            <person name="Kohn T."/>
            <person name="Peeters S.H."/>
            <person name="Heuer A."/>
            <person name="Rast P."/>
            <person name="Oberbeckmann S."/>
            <person name="Bunk B."/>
            <person name="Jeske O."/>
            <person name="Meyerdierks A."/>
            <person name="Storesund J.E."/>
            <person name="Kallscheuer N."/>
            <person name="Luecker S."/>
            <person name="Lage O.M."/>
            <person name="Pohl T."/>
            <person name="Merkel B.J."/>
            <person name="Hornburger P."/>
            <person name="Mueller R.-W."/>
            <person name="Bruemmer F."/>
            <person name="Labrenz M."/>
            <person name="Spormann A.M."/>
            <person name="Op den Camp H."/>
            <person name="Overmann J."/>
            <person name="Amann R."/>
            <person name="Jetten M.S.M."/>
            <person name="Mascher T."/>
            <person name="Medema M.H."/>
            <person name="Devos D.P."/>
            <person name="Kaster A.-K."/>
            <person name="Ovreas L."/>
            <person name="Rohde M."/>
            <person name="Galperin M.Y."/>
            <person name="Jogler C."/>
        </authorList>
    </citation>
    <scope>NUCLEOTIDE SEQUENCE [LARGE SCALE GENOMIC DNA]</scope>
    <source>
        <strain evidence="3 4">SV_7m_r</strain>
    </source>
</reference>
<dbReference type="Pfam" id="PF00117">
    <property type="entry name" value="GATase"/>
    <property type="match status" value="1"/>
</dbReference>
<dbReference type="SUPFAM" id="SSF52317">
    <property type="entry name" value="Class I glutamine amidotransferase-like"/>
    <property type="match status" value="1"/>
</dbReference>
<dbReference type="EC" id="2.6.1.85" evidence="3"/>
<name>A0A517SSJ4_9BACT</name>
<dbReference type="InterPro" id="IPR017926">
    <property type="entry name" value="GATASE"/>
</dbReference>
<dbReference type="Proteomes" id="UP000315003">
    <property type="component" value="Chromosome"/>
</dbReference>
<dbReference type="NCBIfam" id="TIGR00566">
    <property type="entry name" value="trpG_papA"/>
    <property type="match status" value="1"/>
</dbReference>
<keyword evidence="4" id="KW-1185">Reference proteome</keyword>
<evidence type="ECO:0000313" key="3">
    <source>
        <dbReference type="EMBL" id="QDT59086.1"/>
    </source>
</evidence>
<dbReference type="CDD" id="cd01743">
    <property type="entry name" value="GATase1_Anthranilate_Synthase"/>
    <property type="match status" value="1"/>
</dbReference>
<protein>
    <submittedName>
        <fullName evidence="3">Aminodeoxychorismate/anthranilate synthase component 2</fullName>
        <ecNumber evidence="3">2.6.1.85</ecNumber>
    </submittedName>
</protein>
<evidence type="ECO:0000259" key="2">
    <source>
        <dbReference type="Pfam" id="PF00117"/>
    </source>
</evidence>
<dbReference type="PRINTS" id="PR00096">
    <property type="entry name" value="GATASE"/>
</dbReference>
<organism evidence="3 4">
    <name type="scientific">Stieleria bergensis</name>
    <dbReference type="NCBI Taxonomy" id="2528025"/>
    <lineage>
        <taxon>Bacteria</taxon>
        <taxon>Pseudomonadati</taxon>
        <taxon>Planctomycetota</taxon>
        <taxon>Planctomycetia</taxon>
        <taxon>Pirellulales</taxon>
        <taxon>Pirellulaceae</taxon>
        <taxon>Stieleria</taxon>
    </lineage>
</organism>
<dbReference type="OrthoDB" id="9804328at2"/>
<evidence type="ECO:0000313" key="4">
    <source>
        <dbReference type="Proteomes" id="UP000315003"/>
    </source>
</evidence>
<keyword evidence="3" id="KW-0032">Aminotransferase</keyword>
<dbReference type="PANTHER" id="PTHR43418">
    <property type="entry name" value="MULTIFUNCTIONAL TRYPTOPHAN BIOSYNTHESIS PROTEIN-RELATED"/>
    <property type="match status" value="1"/>
</dbReference>
<gene>
    <name evidence="3" type="primary">pabA</name>
    <name evidence="3" type="ORF">SV7mr_15920</name>
</gene>
<dbReference type="Gene3D" id="3.40.50.880">
    <property type="match status" value="1"/>
</dbReference>
<dbReference type="InterPro" id="IPR050472">
    <property type="entry name" value="Anth_synth/Amidotransfase"/>
</dbReference>
<dbReference type="GO" id="GO:0046820">
    <property type="term" value="F:4-amino-4-deoxychorismate synthase activity"/>
    <property type="evidence" value="ECO:0007669"/>
    <property type="project" value="UniProtKB-EC"/>
</dbReference>